<comment type="caution">
    <text evidence="4">The sequence shown here is derived from an EMBL/GenBank/DDBJ whole genome shotgun (WGS) entry which is preliminary data.</text>
</comment>
<reference evidence="4" key="1">
    <citation type="journal article" date="2023" name="PLoS Negl. Trop. Dis.">
        <title>A genome sequence for Biomphalaria pfeifferi, the major vector snail for the human-infecting parasite Schistosoma mansoni.</title>
        <authorList>
            <person name="Bu L."/>
            <person name="Lu L."/>
            <person name="Laidemitt M.R."/>
            <person name="Zhang S.M."/>
            <person name="Mutuku M."/>
            <person name="Mkoji G."/>
            <person name="Steinauer M."/>
            <person name="Loker E.S."/>
        </authorList>
    </citation>
    <scope>NUCLEOTIDE SEQUENCE</scope>
    <source>
        <strain evidence="4">KasaAsao</strain>
    </source>
</reference>
<name>A0AAD8BFJ0_BIOPF</name>
<feature type="transmembrane region" description="Helical" evidence="2">
    <location>
        <begin position="512"/>
        <end position="534"/>
    </location>
</feature>
<dbReference type="InterPro" id="IPR000742">
    <property type="entry name" value="EGF"/>
</dbReference>
<sequence>MTCVEDDSMTELMIYLKQNYTFSFLNIISKKSLLIDSIVVDFMTQSCLEMRNFYSSATSRDVYCNPKNPVRIIRLKGAGVSSVCDVHVSGGRNFFAGLPTSASLYLGTLVNLTVDEVTPTRLSVENSKKCLVLGGPDSLVVLNITLDKAVQISRVNILISLDVFNITNRPKVYQLSLYDQTGTRRFRDNITRADETEVLSFVFSSNKLTKKITIQKMDRGVARLCDVEAFGDCALGTYGLGCMDLCRGHCLNDLCSPVRGLCSQCPRLKYGDRCQKFCAENCQDSCFVYDGKCTTCKPKYYGSLCNESCSDGCKNDGSCNQINATCTYGCFLGFTGPLCEKCPTYCSLSEETCDAESKNCLKGCNVGRYGSKCDSTCSIHCKTSGCNPTTGACISGCQSGYFGAQCNSECSRFCLESVCNSTNGNCSSCVAGRRGDFCHKKCSSNCYDDVCDKNDGSCSRGCKAPFAGKFCNDECQNCGGNGECSQTSKVCVSGCVPGYEGESCLIPTQPSVVLPFLLISFCLISSLVSIIYLCHRRNQDNLKFDE</sequence>
<evidence type="ECO:0000256" key="2">
    <source>
        <dbReference type="SAM" id="Phobius"/>
    </source>
</evidence>
<feature type="domain" description="EGF-like" evidence="3">
    <location>
        <begin position="409"/>
        <end position="439"/>
    </location>
</feature>
<reference evidence="4" key="2">
    <citation type="submission" date="2023-04" db="EMBL/GenBank/DDBJ databases">
        <authorList>
            <person name="Bu L."/>
            <person name="Lu L."/>
            <person name="Laidemitt M.R."/>
            <person name="Zhang S.M."/>
            <person name="Mutuku M."/>
            <person name="Mkoji G."/>
            <person name="Steinauer M."/>
            <person name="Loker E.S."/>
        </authorList>
    </citation>
    <scope>NUCLEOTIDE SEQUENCE</scope>
    <source>
        <strain evidence="4">KasaAsao</strain>
        <tissue evidence="4">Whole Snail</tissue>
    </source>
</reference>
<keyword evidence="1" id="KW-0245">EGF-like domain</keyword>
<feature type="domain" description="EGF-like" evidence="3">
    <location>
        <begin position="277"/>
        <end position="306"/>
    </location>
</feature>
<evidence type="ECO:0000256" key="1">
    <source>
        <dbReference type="ARBA" id="ARBA00022536"/>
    </source>
</evidence>
<dbReference type="SMART" id="SM00181">
    <property type="entry name" value="EGF"/>
    <property type="match status" value="7"/>
</dbReference>
<dbReference type="InterPro" id="IPR042635">
    <property type="entry name" value="MEGF10/SREC1/2-like"/>
</dbReference>
<gene>
    <name evidence="4" type="ORF">Bpfe_016855</name>
</gene>
<dbReference type="EMBL" id="JASAOG010000084">
    <property type="protein sequence ID" value="KAK0053635.1"/>
    <property type="molecule type" value="Genomic_DNA"/>
</dbReference>
<dbReference type="PANTHER" id="PTHR24043">
    <property type="entry name" value="SCAVENGER RECEPTOR CLASS F"/>
    <property type="match status" value="1"/>
</dbReference>
<dbReference type="GO" id="GO:0005044">
    <property type="term" value="F:scavenger receptor activity"/>
    <property type="evidence" value="ECO:0007669"/>
    <property type="project" value="InterPro"/>
</dbReference>
<evidence type="ECO:0000313" key="5">
    <source>
        <dbReference type="Proteomes" id="UP001233172"/>
    </source>
</evidence>
<feature type="domain" description="EGF-like" evidence="3">
    <location>
        <begin position="245"/>
        <end position="275"/>
    </location>
</feature>
<feature type="domain" description="EGF-like" evidence="3">
    <location>
        <begin position="474"/>
        <end position="505"/>
    </location>
</feature>
<keyword evidence="2" id="KW-0472">Membrane</keyword>
<dbReference type="AlphaFoldDB" id="A0AAD8BFJ0"/>
<dbReference type="PANTHER" id="PTHR24043:SF8">
    <property type="entry name" value="EGF-LIKE DOMAIN-CONTAINING PROTEIN"/>
    <property type="match status" value="1"/>
</dbReference>
<keyword evidence="2" id="KW-0812">Transmembrane</keyword>
<keyword evidence="5" id="KW-1185">Reference proteome</keyword>
<keyword evidence="2" id="KW-1133">Transmembrane helix</keyword>
<protein>
    <submittedName>
        <fullName evidence="4">Multiple epidermal growth factor-like domains protein 6</fullName>
    </submittedName>
</protein>
<feature type="domain" description="EGF-like" evidence="3">
    <location>
        <begin position="441"/>
        <end position="472"/>
    </location>
</feature>
<feature type="domain" description="EGF-like" evidence="3">
    <location>
        <begin position="372"/>
        <end position="407"/>
    </location>
</feature>
<proteinExistence type="predicted"/>
<dbReference type="Proteomes" id="UP001233172">
    <property type="component" value="Unassembled WGS sequence"/>
</dbReference>
<accession>A0AAD8BFJ0</accession>
<organism evidence="4 5">
    <name type="scientific">Biomphalaria pfeifferi</name>
    <name type="common">Bloodfluke planorb</name>
    <name type="synonym">Freshwater snail</name>
    <dbReference type="NCBI Taxonomy" id="112525"/>
    <lineage>
        <taxon>Eukaryota</taxon>
        <taxon>Metazoa</taxon>
        <taxon>Spiralia</taxon>
        <taxon>Lophotrochozoa</taxon>
        <taxon>Mollusca</taxon>
        <taxon>Gastropoda</taxon>
        <taxon>Heterobranchia</taxon>
        <taxon>Euthyneura</taxon>
        <taxon>Panpulmonata</taxon>
        <taxon>Hygrophila</taxon>
        <taxon>Lymnaeoidea</taxon>
        <taxon>Planorbidae</taxon>
        <taxon>Biomphalaria</taxon>
    </lineage>
</organism>
<feature type="domain" description="EGF-like" evidence="3">
    <location>
        <begin position="308"/>
        <end position="340"/>
    </location>
</feature>
<evidence type="ECO:0000313" key="4">
    <source>
        <dbReference type="EMBL" id="KAK0053635.1"/>
    </source>
</evidence>
<evidence type="ECO:0000259" key="3">
    <source>
        <dbReference type="SMART" id="SM00181"/>
    </source>
</evidence>